<dbReference type="Ensembl" id="ENSCCNT00000036066.1">
    <property type="protein sequence ID" value="ENSCCNP00000028559.1"/>
    <property type="gene ID" value="ENSCCNG00000027496.1"/>
</dbReference>
<evidence type="ECO:0008006" key="3">
    <source>
        <dbReference type="Google" id="ProtNLM"/>
    </source>
</evidence>
<organism evidence="2">
    <name type="scientific">Castor canadensis</name>
    <name type="common">American beaver</name>
    <dbReference type="NCBI Taxonomy" id="51338"/>
    <lineage>
        <taxon>Eukaryota</taxon>
        <taxon>Metazoa</taxon>
        <taxon>Chordata</taxon>
        <taxon>Craniata</taxon>
        <taxon>Vertebrata</taxon>
        <taxon>Euteleostomi</taxon>
        <taxon>Mammalia</taxon>
        <taxon>Eutheria</taxon>
        <taxon>Euarchontoglires</taxon>
        <taxon>Glires</taxon>
        <taxon>Rodentia</taxon>
        <taxon>Castorimorpha</taxon>
        <taxon>Castoridae</taxon>
        <taxon>Castor</taxon>
    </lineage>
</organism>
<dbReference type="GO" id="GO:0016020">
    <property type="term" value="C:membrane"/>
    <property type="evidence" value="ECO:0007669"/>
    <property type="project" value="TreeGrafter"/>
</dbReference>
<dbReference type="PANTHER" id="PTHR14768:SF4">
    <property type="entry name" value="SYNAPSE DIFFERENTIATION-INDUCING GENE PROTEIN 1-LIKE"/>
    <property type="match status" value="1"/>
</dbReference>
<reference evidence="2" key="1">
    <citation type="submission" date="2023-09" db="UniProtKB">
        <authorList>
            <consortium name="Ensembl"/>
        </authorList>
    </citation>
    <scope>IDENTIFICATION</scope>
</reference>
<dbReference type="AlphaFoldDB" id="A0A8C0XI53"/>
<feature type="compositionally biased region" description="Polar residues" evidence="1">
    <location>
        <begin position="1"/>
        <end position="17"/>
    </location>
</feature>
<name>A0A8C0XI53_CASCN</name>
<evidence type="ECO:0000313" key="2">
    <source>
        <dbReference type="Ensembl" id="ENSCCNP00000028559.1"/>
    </source>
</evidence>
<sequence length="229" mass="25096">MESLSELQNPLLPSSPTHLHGPYPFPEAPPSWSCQEKLYSYLLGGPGPAHTHQLLDPGSLQLAVEAWYRPSCLLGRDKVKESRAGSCETSFTEAREPQAGLTEQCTEAGQAEEDVTIQTVSYGVQEELQVQEDSQEEEEVSTSVLNADSLFLYPLDCQMAVYTAPLPWNNKDARTALASVSLFSPPRHSSRKGLRKLELITETTPASLCRGTENMPGISSCTVTKISRN</sequence>
<proteinExistence type="predicted"/>
<protein>
    <recommendedName>
        <fullName evidence="3">Synapse differentiation-inducing gene protein 1-like protein</fullName>
    </recommendedName>
</protein>
<accession>A0A8C0XI53</accession>
<evidence type="ECO:0000256" key="1">
    <source>
        <dbReference type="SAM" id="MobiDB-lite"/>
    </source>
</evidence>
<feature type="region of interest" description="Disordered" evidence="1">
    <location>
        <begin position="1"/>
        <end position="26"/>
    </location>
</feature>
<dbReference type="PANTHER" id="PTHR14768">
    <property type="entry name" value="UPF0338 PROTEIN"/>
    <property type="match status" value="1"/>
</dbReference>